<proteinExistence type="predicted"/>
<dbReference type="PROSITE" id="PS50048">
    <property type="entry name" value="ZN2_CY6_FUNGAL_2"/>
    <property type="match status" value="1"/>
</dbReference>
<feature type="domain" description="Zn(2)-C6 fungal-type" evidence="11">
    <location>
        <begin position="3"/>
        <end position="33"/>
    </location>
</feature>
<reference evidence="12" key="2">
    <citation type="journal article" date="2023" name="IMA Fungus">
        <title>Comparative genomic study of the Penicillium genus elucidates a diverse pangenome and 15 lateral gene transfer events.</title>
        <authorList>
            <person name="Petersen C."/>
            <person name="Sorensen T."/>
            <person name="Nielsen M.R."/>
            <person name="Sondergaard T.E."/>
            <person name="Sorensen J.L."/>
            <person name="Fitzpatrick D.A."/>
            <person name="Frisvad J.C."/>
            <person name="Nielsen K.L."/>
        </authorList>
    </citation>
    <scope>NUCLEOTIDE SEQUENCE</scope>
    <source>
        <strain evidence="12">IBT 16125</strain>
    </source>
</reference>
<dbReference type="Pfam" id="PF00172">
    <property type="entry name" value="Zn_clus"/>
    <property type="match status" value="1"/>
</dbReference>
<evidence type="ECO:0000256" key="9">
    <source>
        <dbReference type="SAM" id="MobiDB-lite"/>
    </source>
</evidence>
<sequence length="719" mass="81542">MPSCQRCYSRKTRCDRRIPECTACVKTGSQCRYPDKRRDRLRQQDYLNSVEIRLQELEREKQQANQRASGDADAGVALQDDVGSACAGEGLGKAARQHHAEPQTLQSPAISIDTIQKTPREETRYLGSSNGVGFVDVVERVVETSSTGGLFDRLASSNATPEIKKPLPVASDPVQLVDRALAMPLVESYFEHWHVTFPLLYRPAFMSMIEEMYHDHDVYHESPTKAFAFDMVLALGSVSSKRGWPFGDAESHFARAVARLDELSKLRDIRSLQALLLYCKYGIHASLRDTSREMWEILGKATQLCVELGLHNEVSTVAKRCEMHLTGPIPPSLLLEMQRRCFWCYYNLERIVTVSLGRPLALYDDDIHVQLPSELDDASLDRHENSAISLRKTSPFLHHIRLRMIQAQIHRSMYTSRSTQSLSLRERQMIRRDLYNELQSWRDDVEHLALPAGENASEVPSVFYHLNWYHALYHSGCLMLFRPSATFPAMEGLDDDEDIDDVLLILWHSSRQVLANYLELLRVRHLNYSWSCLYMIFMAGLANVYCVGCCAKRKRRGIAAFVPSYWDAISDSRDCSNLLTAFCERWNDARSSCDIFNRLSMSALKGLAAVSFTQSDETSNPTKERMVELNQPRLSSETATNGDGSTGVPMPSNYAHLLTGTLEHPATDAGLDQSALNCLGDFDPIVDFQQVFQDMQYSIHRSNFAEANEVSRGFSQDWF</sequence>
<dbReference type="InterPro" id="IPR001138">
    <property type="entry name" value="Zn2Cys6_DnaBD"/>
</dbReference>
<dbReference type="AlphaFoldDB" id="A0AAD6G834"/>
<dbReference type="SUPFAM" id="SSF57701">
    <property type="entry name" value="Zn2/Cys6 DNA-binding domain"/>
    <property type="match status" value="1"/>
</dbReference>
<dbReference type="GO" id="GO:0045944">
    <property type="term" value="P:positive regulation of transcription by RNA polymerase II"/>
    <property type="evidence" value="ECO:0007669"/>
    <property type="project" value="TreeGrafter"/>
</dbReference>
<name>A0AAD6G834_9EURO</name>
<dbReference type="GO" id="GO:0008270">
    <property type="term" value="F:zinc ion binding"/>
    <property type="evidence" value="ECO:0007669"/>
    <property type="project" value="InterPro"/>
</dbReference>
<keyword evidence="4" id="KW-0805">Transcription regulation</keyword>
<dbReference type="PANTHER" id="PTHR47782">
    <property type="entry name" value="ZN(II)2CYS6 TRANSCRIPTION FACTOR (EUROFUNG)-RELATED"/>
    <property type="match status" value="1"/>
</dbReference>
<keyword evidence="3" id="KW-0862">Zinc</keyword>
<keyword evidence="8" id="KW-0175">Coiled coil</keyword>
<keyword evidence="6" id="KW-0804">Transcription</keyword>
<evidence type="ECO:0000256" key="2">
    <source>
        <dbReference type="ARBA" id="ARBA00022723"/>
    </source>
</evidence>
<dbReference type="RefSeq" id="XP_056771321.1">
    <property type="nucleotide sequence ID" value="XM_056903554.1"/>
</dbReference>
<evidence type="ECO:0000256" key="8">
    <source>
        <dbReference type="SAM" id="Coils"/>
    </source>
</evidence>
<comment type="caution">
    <text evidence="12">The sequence shown here is derived from an EMBL/GenBank/DDBJ whole genome shotgun (WGS) entry which is preliminary data.</text>
</comment>
<dbReference type="GO" id="GO:0005634">
    <property type="term" value="C:nucleus"/>
    <property type="evidence" value="ECO:0007669"/>
    <property type="project" value="UniProtKB-SubCell"/>
</dbReference>
<dbReference type="Gene3D" id="4.10.240.10">
    <property type="entry name" value="Zn(2)-C6 fungal-type DNA-binding domain"/>
    <property type="match status" value="1"/>
</dbReference>
<dbReference type="GO" id="GO:0006351">
    <property type="term" value="P:DNA-templated transcription"/>
    <property type="evidence" value="ECO:0007669"/>
    <property type="project" value="InterPro"/>
</dbReference>
<dbReference type="PANTHER" id="PTHR47782:SF12">
    <property type="entry name" value="ZN(II)2CYS6 TRANSCRIPTION FACTOR (EUROFUNG)"/>
    <property type="match status" value="1"/>
</dbReference>
<evidence type="ECO:0000256" key="1">
    <source>
        <dbReference type="ARBA" id="ARBA00004123"/>
    </source>
</evidence>
<evidence type="ECO:0000256" key="5">
    <source>
        <dbReference type="ARBA" id="ARBA00023125"/>
    </source>
</evidence>
<evidence type="ECO:0000256" key="7">
    <source>
        <dbReference type="ARBA" id="ARBA00023242"/>
    </source>
</evidence>
<dbReference type="InterPro" id="IPR036864">
    <property type="entry name" value="Zn2-C6_fun-type_DNA-bd_sf"/>
</dbReference>
<dbReference type="GO" id="GO:0043565">
    <property type="term" value="F:sequence-specific DNA binding"/>
    <property type="evidence" value="ECO:0007669"/>
    <property type="project" value="TreeGrafter"/>
</dbReference>
<evidence type="ECO:0000256" key="4">
    <source>
        <dbReference type="ARBA" id="ARBA00023015"/>
    </source>
</evidence>
<evidence type="ECO:0000313" key="12">
    <source>
        <dbReference type="EMBL" id="KAJ5464474.1"/>
    </source>
</evidence>
<keyword evidence="10" id="KW-0812">Transmembrane</keyword>
<dbReference type="InterPro" id="IPR052202">
    <property type="entry name" value="Yeast_MetPath_Reg"/>
</dbReference>
<feature type="compositionally biased region" description="Polar residues" evidence="9">
    <location>
        <begin position="103"/>
        <end position="112"/>
    </location>
</feature>
<keyword evidence="5" id="KW-0238">DNA-binding</keyword>
<dbReference type="CDD" id="cd00067">
    <property type="entry name" value="GAL4"/>
    <property type="match status" value="1"/>
</dbReference>
<dbReference type="InterPro" id="IPR007219">
    <property type="entry name" value="XnlR_reg_dom"/>
</dbReference>
<organism evidence="12 13">
    <name type="scientific">Penicillium daleae</name>
    <dbReference type="NCBI Taxonomy" id="63821"/>
    <lineage>
        <taxon>Eukaryota</taxon>
        <taxon>Fungi</taxon>
        <taxon>Dikarya</taxon>
        <taxon>Ascomycota</taxon>
        <taxon>Pezizomycotina</taxon>
        <taxon>Eurotiomycetes</taxon>
        <taxon>Eurotiomycetidae</taxon>
        <taxon>Eurotiales</taxon>
        <taxon>Aspergillaceae</taxon>
        <taxon>Penicillium</taxon>
    </lineage>
</organism>
<keyword evidence="7" id="KW-0539">Nucleus</keyword>
<dbReference type="SMART" id="SM00906">
    <property type="entry name" value="Fungal_trans"/>
    <property type="match status" value="1"/>
</dbReference>
<dbReference type="EMBL" id="JAPVEA010000001">
    <property type="protein sequence ID" value="KAJ5464474.1"/>
    <property type="molecule type" value="Genomic_DNA"/>
</dbReference>
<comment type="subcellular location">
    <subcellularLocation>
        <location evidence="1">Nucleus</location>
    </subcellularLocation>
</comment>
<evidence type="ECO:0000256" key="10">
    <source>
        <dbReference type="SAM" id="Phobius"/>
    </source>
</evidence>
<keyword evidence="13" id="KW-1185">Reference proteome</keyword>
<dbReference type="CDD" id="cd12148">
    <property type="entry name" value="fungal_TF_MHR"/>
    <property type="match status" value="1"/>
</dbReference>
<evidence type="ECO:0000313" key="13">
    <source>
        <dbReference type="Proteomes" id="UP001213681"/>
    </source>
</evidence>
<keyword evidence="10" id="KW-1133">Transmembrane helix</keyword>
<dbReference type="GO" id="GO:0000981">
    <property type="term" value="F:DNA-binding transcription factor activity, RNA polymerase II-specific"/>
    <property type="evidence" value="ECO:0007669"/>
    <property type="project" value="InterPro"/>
</dbReference>
<gene>
    <name evidence="12" type="ORF">N7458_000160</name>
</gene>
<keyword evidence="10" id="KW-0472">Membrane</keyword>
<dbReference type="GeneID" id="81593797"/>
<feature type="region of interest" description="Disordered" evidence="9">
    <location>
        <begin position="93"/>
        <end position="112"/>
    </location>
</feature>
<protein>
    <submittedName>
        <fullName evidence="12">Fungal-specific transcription factor domain-containing protein</fullName>
    </submittedName>
</protein>
<feature type="coiled-coil region" evidence="8">
    <location>
        <begin position="40"/>
        <end position="74"/>
    </location>
</feature>
<accession>A0AAD6G834</accession>
<reference evidence="12" key="1">
    <citation type="submission" date="2022-12" db="EMBL/GenBank/DDBJ databases">
        <authorList>
            <person name="Petersen C."/>
        </authorList>
    </citation>
    <scope>NUCLEOTIDE SEQUENCE</scope>
    <source>
        <strain evidence="12">IBT 16125</strain>
    </source>
</reference>
<evidence type="ECO:0000256" key="3">
    <source>
        <dbReference type="ARBA" id="ARBA00022833"/>
    </source>
</evidence>
<dbReference type="Pfam" id="PF04082">
    <property type="entry name" value="Fungal_trans"/>
    <property type="match status" value="1"/>
</dbReference>
<feature type="transmembrane region" description="Helical" evidence="10">
    <location>
        <begin position="528"/>
        <end position="548"/>
    </location>
</feature>
<dbReference type="Proteomes" id="UP001213681">
    <property type="component" value="Unassembled WGS sequence"/>
</dbReference>
<dbReference type="SMART" id="SM00066">
    <property type="entry name" value="GAL4"/>
    <property type="match status" value="1"/>
</dbReference>
<keyword evidence="2" id="KW-0479">Metal-binding</keyword>
<evidence type="ECO:0000256" key="6">
    <source>
        <dbReference type="ARBA" id="ARBA00023163"/>
    </source>
</evidence>
<evidence type="ECO:0000259" key="11">
    <source>
        <dbReference type="PROSITE" id="PS50048"/>
    </source>
</evidence>